<proteinExistence type="predicted"/>
<keyword evidence="2" id="KW-1185">Reference proteome</keyword>
<accession>A0ABD2P8S5</accession>
<dbReference type="Proteomes" id="UP001516400">
    <property type="component" value="Unassembled WGS sequence"/>
</dbReference>
<name>A0ABD2P8S5_9CUCU</name>
<dbReference type="AlphaFoldDB" id="A0ABD2P8S5"/>
<reference evidence="1 2" key="1">
    <citation type="journal article" date="2021" name="BMC Biol.">
        <title>Horizontally acquired antibacterial genes associated with adaptive radiation of ladybird beetles.</title>
        <authorList>
            <person name="Li H.S."/>
            <person name="Tang X.F."/>
            <person name="Huang Y.H."/>
            <person name="Xu Z.Y."/>
            <person name="Chen M.L."/>
            <person name="Du X.Y."/>
            <person name="Qiu B.Y."/>
            <person name="Chen P.T."/>
            <person name="Zhang W."/>
            <person name="Slipinski A."/>
            <person name="Escalona H.E."/>
            <person name="Waterhouse R.M."/>
            <person name="Zwick A."/>
            <person name="Pang H."/>
        </authorList>
    </citation>
    <scope>NUCLEOTIDE SEQUENCE [LARGE SCALE GENOMIC DNA]</scope>
    <source>
        <strain evidence="1">SYSU2018</strain>
    </source>
</reference>
<evidence type="ECO:0000313" key="2">
    <source>
        <dbReference type="Proteomes" id="UP001516400"/>
    </source>
</evidence>
<sequence>MLTIFKSPLKTVWDDISHDVNFLAAKFLEPFKEFVNNNCPIVKVPVDESRPVKRWLNDEIKDLTKKRDRSYQIAVFTKSDQKWMEYRTSRNQVISRLRSSEKSNDEIAKNFNQFFVIGVKETVSRIKTFKDWKYYTDMVDTHNEFSDFKIITIQEIVESLKIQ</sequence>
<organism evidence="1 2">
    <name type="scientific">Cryptolaemus montrouzieri</name>
    <dbReference type="NCBI Taxonomy" id="559131"/>
    <lineage>
        <taxon>Eukaryota</taxon>
        <taxon>Metazoa</taxon>
        <taxon>Ecdysozoa</taxon>
        <taxon>Arthropoda</taxon>
        <taxon>Hexapoda</taxon>
        <taxon>Insecta</taxon>
        <taxon>Pterygota</taxon>
        <taxon>Neoptera</taxon>
        <taxon>Endopterygota</taxon>
        <taxon>Coleoptera</taxon>
        <taxon>Polyphaga</taxon>
        <taxon>Cucujiformia</taxon>
        <taxon>Coccinelloidea</taxon>
        <taxon>Coccinellidae</taxon>
        <taxon>Scymninae</taxon>
        <taxon>Scymnini</taxon>
        <taxon>Cryptolaemus</taxon>
    </lineage>
</organism>
<comment type="caution">
    <text evidence="1">The sequence shown here is derived from an EMBL/GenBank/DDBJ whole genome shotgun (WGS) entry which is preliminary data.</text>
</comment>
<gene>
    <name evidence="1" type="ORF">HHI36_001561</name>
</gene>
<feature type="non-terminal residue" evidence="1">
    <location>
        <position position="163"/>
    </location>
</feature>
<evidence type="ECO:0000313" key="1">
    <source>
        <dbReference type="EMBL" id="KAL3287076.1"/>
    </source>
</evidence>
<dbReference type="EMBL" id="JABFTP020000185">
    <property type="protein sequence ID" value="KAL3287076.1"/>
    <property type="molecule type" value="Genomic_DNA"/>
</dbReference>
<protein>
    <submittedName>
        <fullName evidence="1">Uncharacterized protein</fullName>
    </submittedName>
</protein>